<dbReference type="OrthoDB" id="2148962at2"/>
<dbReference type="EMBL" id="UGPG01000001">
    <property type="protein sequence ID" value="STY44994.1"/>
    <property type="molecule type" value="Genomic_DNA"/>
</dbReference>
<reference evidence="1 2" key="1">
    <citation type="submission" date="2018-06" db="EMBL/GenBank/DDBJ databases">
        <authorList>
            <consortium name="Pathogen Informatics"/>
            <person name="Doyle S."/>
        </authorList>
    </citation>
    <scope>NUCLEOTIDE SEQUENCE [LARGE SCALE GENOMIC DNA]</scope>
    <source>
        <strain evidence="2">NCTC 10815</strain>
    </source>
</reference>
<proteinExistence type="predicted"/>
<evidence type="ECO:0008006" key="3">
    <source>
        <dbReference type="Google" id="ProtNLM"/>
    </source>
</evidence>
<evidence type="ECO:0000313" key="2">
    <source>
        <dbReference type="Proteomes" id="UP000254879"/>
    </source>
</evidence>
<sequence length="78" mass="9245">METKKIYIDPEKFAYHVIAGFQPEENNDVAASKMMLTRYLTAYYLIEQFNQLEEAQFNTLNNIDYNKILTFLGTIKFH</sequence>
<gene>
    <name evidence="1" type="ORF">NCTC10815_02367</name>
</gene>
<dbReference type="Proteomes" id="UP000254879">
    <property type="component" value="Unassembled WGS sequence"/>
</dbReference>
<dbReference type="AlphaFoldDB" id="A0A378MGT5"/>
<organism evidence="1 2">
    <name type="scientific">Listeria grayi</name>
    <name type="common">Listeria murrayi</name>
    <dbReference type="NCBI Taxonomy" id="1641"/>
    <lineage>
        <taxon>Bacteria</taxon>
        <taxon>Bacillati</taxon>
        <taxon>Bacillota</taxon>
        <taxon>Bacilli</taxon>
        <taxon>Bacillales</taxon>
        <taxon>Listeriaceae</taxon>
        <taxon>Listeria</taxon>
    </lineage>
</organism>
<accession>A0A378MGT5</accession>
<evidence type="ECO:0000313" key="1">
    <source>
        <dbReference type="EMBL" id="STY44994.1"/>
    </source>
</evidence>
<name>A0A378MGT5_LISGR</name>
<protein>
    <recommendedName>
        <fullName evidence="3">Phage protein</fullName>
    </recommendedName>
</protein>
<dbReference type="RefSeq" id="WP_003757334.1">
    <property type="nucleotide sequence ID" value="NZ_CABKNG010000002.1"/>
</dbReference>